<sequence>MLELCIIRKNGWITGAVWIDHEDLFAIHPDLREAEVRSDEWGTIPIVMKHGDTIEVPCHYIDC</sequence>
<accession>A0A8S5RCS5</accession>
<reference evidence="1" key="1">
    <citation type="journal article" date="2021" name="Proc. Natl. Acad. Sci. U.S.A.">
        <title>A Catalog of Tens of Thousands of Viruses from Human Metagenomes Reveals Hidden Associations with Chronic Diseases.</title>
        <authorList>
            <person name="Tisza M.J."/>
            <person name="Buck C.B."/>
        </authorList>
    </citation>
    <scope>NUCLEOTIDE SEQUENCE</scope>
    <source>
        <strain evidence="1">CtmTa7</strain>
    </source>
</reference>
<protein>
    <submittedName>
        <fullName evidence="1">Uncharacterized protein</fullName>
    </submittedName>
</protein>
<dbReference type="EMBL" id="BK059091">
    <property type="protein sequence ID" value="DAE28946.1"/>
    <property type="molecule type" value="Genomic_DNA"/>
</dbReference>
<organism evidence="1">
    <name type="scientific">virus sp. ctmTa7</name>
    <dbReference type="NCBI Taxonomy" id="2828255"/>
    <lineage>
        <taxon>Viruses</taxon>
    </lineage>
</organism>
<proteinExistence type="predicted"/>
<name>A0A8S5RCS5_9VIRU</name>
<evidence type="ECO:0000313" key="1">
    <source>
        <dbReference type="EMBL" id="DAE28946.1"/>
    </source>
</evidence>